<dbReference type="RefSeq" id="WP_379787309.1">
    <property type="nucleotide sequence ID" value="NZ_JBHSHL010000006.1"/>
</dbReference>
<dbReference type="Gene3D" id="1.10.443.10">
    <property type="entry name" value="Intergrase catalytic core"/>
    <property type="match status" value="1"/>
</dbReference>
<keyword evidence="4" id="KW-0233">DNA recombination</keyword>
<dbReference type="SUPFAM" id="SSF56349">
    <property type="entry name" value="DNA breaking-rejoining enzymes"/>
    <property type="match status" value="1"/>
</dbReference>
<dbReference type="PROSITE" id="PS51900">
    <property type="entry name" value="CB"/>
    <property type="match status" value="1"/>
</dbReference>
<protein>
    <submittedName>
        <fullName evidence="8">Tyrosine-type recombinase/integrase</fullName>
    </submittedName>
</protein>
<evidence type="ECO:0000259" key="6">
    <source>
        <dbReference type="PROSITE" id="PS51898"/>
    </source>
</evidence>
<evidence type="ECO:0000256" key="4">
    <source>
        <dbReference type="ARBA" id="ARBA00023172"/>
    </source>
</evidence>
<feature type="domain" description="Tyr recombinase" evidence="6">
    <location>
        <begin position="97"/>
        <end position="291"/>
    </location>
</feature>
<evidence type="ECO:0000256" key="3">
    <source>
        <dbReference type="ARBA" id="ARBA00023125"/>
    </source>
</evidence>
<gene>
    <name evidence="8" type="ORF">ACFO4R_01985</name>
</gene>
<evidence type="ECO:0000256" key="5">
    <source>
        <dbReference type="PROSITE-ProRule" id="PRU01248"/>
    </source>
</evidence>
<comment type="caution">
    <text evidence="8">The sequence shown here is derived from an EMBL/GenBank/DDBJ whole genome shotgun (WGS) entry which is preliminary data.</text>
</comment>
<dbReference type="InterPro" id="IPR010998">
    <property type="entry name" value="Integrase_recombinase_N"/>
</dbReference>
<dbReference type="Proteomes" id="UP001595916">
    <property type="component" value="Unassembled WGS sequence"/>
</dbReference>
<sequence>MKFMELWELYLKSRPLSSGTIRNYRYKEKKFDSIWEREIEEISALEIQTLYNSVKRQSAKYDYDFITLKSVFQFAVELGIIKETPIRFALKRSAPSKTHELLTKEDIMRLVQYLQNEKENKVKATLLLVELLTGARVSEIRAFQKKNIDTKKHTVLIAHQYNVIGEDGTEGLATLKTQEAERLVYLPRGVRKVLYDLIRNLKDEEFVFSRNGKPYSIVTINLYLAQVCDKLDIVRLSTHKLRALYATIAIYAGVNVFTISGQMGHKSLKETERYFKRLPRYDLDSLKKIDKFLK</sequence>
<dbReference type="Gene3D" id="1.10.150.130">
    <property type="match status" value="1"/>
</dbReference>
<evidence type="ECO:0000259" key="7">
    <source>
        <dbReference type="PROSITE" id="PS51900"/>
    </source>
</evidence>
<proteinExistence type="inferred from homology"/>
<dbReference type="InterPro" id="IPR044068">
    <property type="entry name" value="CB"/>
</dbReference>
<evidence type="ECO:0000256" key="1">
    <source>
        <dbReference type="ARBA" id="ARBA00008857"/>
    </source>
</evidence>
<organism evidence="8 9">
    <name type="scientific">Filifactor villosus</name>
    <dbReference type="NCBI Taxonomy" id="29374"/>
    <lineage>
        <taxon>Bacteria</taxon>
        <taxon>Bacillati</taxon>
        <taxon>Bacillota</taxon>
        <taxon>Clostridia</taxon>
        <taxon>Peptostreptococcales</taxon>
        <taxon>Filifactoraceae</taxon>
        <taxon>Filifactor</taxon>
    </lineage>
</organism>
<accession>A0ABV9QJ73</accession>
<evidence type="ECO:0000313" key="9">
    <source>
        <dbReference type="Proteomes" id="UP001595916"/>
    </source>
</evidence>
<dbReference type="InterPro" id="IPR050808">
    <property type="entry name" value="Phage_Integrase"/>
</dbReference>
<keyword evidence="9" id="KW-1185">Reference proteome</keyword>
<dbReference type="PANTHER" id="PTHR30629:SF2">
    <property type="entry name" value="PROPHAGE INTEGRASE INTS-RELATED"/>
    <property type="match status" value="1"/>
</dbReference>
<feature type="domain" description="Core-binding (CB)" evidence="7">
    <location>
        <begin position="1"/>
        <end position="76"/>
    </location>
</feature>
<name>A0ABV9QJ73_9FIRM</name>
<dbReference type="Pfam" id="PF00589">
    <property type="entry name" value="Phage_integrase"/>
    <property type="match status" value="1"/>
</dbReference>
<evidence type="ECO:0000313" key="8">
    <source>
        <dbReference type="EMBL" id="MFC4803842.1"/>
    </source>
</evidence>
<dbReference type="CDD" id="cd01189">
    <property type="entry name" value="INT_ICEBs1_C_like"/>
    <property type="match status" value="1"/>
</dbReference>
<comment type="similarity">
    <text evidence="1">Belongs to the 'phage' integrase family.</text>
</comment>
<keyword evidence="2" id="KW-0229">DNA integration</keyword>
<evidence type="ECO:0000256" key="2">
    <source>
        <dbReference type="ARBA" id="ARBA00022908"/>
    </source>
</evidence>
<dbReference type="PANTHER" id="PTHR30629">
    <property type="entry name" value="PROPHAGE INTEGRASE"/>
    <property type="match status" value="1"/>
</dbReference>
<reference evidence="9" key="1">
    <citation type="journal article" date="2019" name="Int. J. Syst. Evol. Microbiol.">
        <title>The Global Catalogue of Microorganisms (GCM) 10K type strain sequencing project: providing services to taxonomists for standard genome sequencing and annotation.</title>
        <authorList>
            <consortium name="The Broad Institute Genomics Platform"/>
            <consortium name="The Broad Institute Genome Sequencing Center for Infectious Disease"/>
            <person name="Wu L."/>
            <person name="Ma J."/>
        </authorList>
    </citation>
    <scope>NUCLEOTIDE SEQUENCE [LARGE SCALE GENOMIC DNA]</scope>
    <source>
        <strain evidence="9">CCUG 46385</strain>
    </source>
</reference>
<dbReference type="InterPro" id="IPR013762">
    <property type="entry name" value="Integrase-like_cat_sf"/>
</dbReference>
<dbReference type="InterPro" id="IPR011010">
    <property type="entry name" value="DNA_brk_join_enz"/>
</dbReference>
<dbReference type="InterPro" id="IPR002104">
    <property type="entry name" value="Integrase_catalytic"/>
</dbReference>
<keyword evidence="3 5" id="KW-0238">DNA-binding</keyword>
<dbReference type="PROSITE" id="PS51898">
    <property type="entry name" value="TYR_RECOMBINASE"/>
    <property type="match status" value="1"/>
</dbReference>
<dbReference type="EMBL" id="JBHSHL010000006">
    <property type="protein sequence ID" value="MFC4803842.1"/>
    <property type="molecule type" value="Genomic_DNA"/>
</dbReference>